<dbReference type="GO" id="GO:0006508">
    <property type="term" value="P:proteolysis"/>
    <property type="evidence" value="ECO:0007669"/>
    <property type="project" value="InterPro"/>
</dbReference>
<dbReference type="GO" id="GO:0004181">
    <property type="term" value="F:metallocarboxypeptidase activity"/>
    <property type="evidence" value="ECO:0007669"/>
    <property type="project" value="InterPro"/>
</dbReference>
<keyword evidence="6" id="KW-1185">Reference proteome</keyword>
<comment type="similarity">
    <text evidence="2 3">Belongs to the peptidase M14 family.</text>
</comment>
<dbReference type="Pfam" id="PF00246">
    <property type="entry name" value="Peptidase_M14"/>
    <property type="match status" value="1"/>
</dbReference>
<reference evidence="6" key="1">
    <citation type="submission" date="2016-10" db="EMBL/GenBank/DDBJ databases">
        <authorList>
            <person name="Varghese N."/>
            <person name="Submissions S."/>
        </authorList>
    </citation>
    <scope>NUCLEOTIDE SEQUENCE [LARGE SCALE GENOMIC DNA]</scope>
    <source>
        <strain evidence="6">DSM 23445</strain>
    </source>
</reference>
<keyword evidence="5" id="KW-0378">Hydrolase</keyword>
<feature type="domain" description="Peptidase M14" evidence="4">
    <location>
        <begin position="85"/>
        <end position="366"/>
    </location>
</feature>
<dbReference type="STRING" id="305507.SAMN04489724_3845"/>
<proteinExistence type="inferred from homology"/>
<organism evidence="5 6">
    <name type="scientific">Algoriphagus locisalis</name>
    <dbReference type="NCBI Taxonomy" id="305507"/>
    <lineage>
        <taxon>Bacteria</taxon>
        <taxon>Pseudomonadati</taxon>
        <taxon>Bacteroidota</taxon>
        <taxon>Cytophagia</taxon>
        <taxon>Cytophagales</taxon>
        <taxon>Cyclobacteriaceae</taxon>
        <taxon>Algoriphagus</taxon>
    </lineage>
</organism>
<dbReference type="CDD" id="cd06241">
    <property type="entry name" value="M14-like"/>
    <property type="match status" value="1"/>
</dbReference>
<dbReference type="InterPro" id="IPR000834">
    <property type="entry name" value="Peptidase_M14"/>
</dbReference>
<name>A0A1I7DB32_9BACT</name>
<dbReference type="PANTHER" id="PTHR11705:SF145">
    <property type="entry name" value="PEPTIDASE M14 CARBOXYPEPTIDASE A DOMAIN-CONTAINING PROTEIN"/>
    <property type="match status" value="1"/>
</dbReference>
<comment type="cofactor">
    <cofactor evidence="1">
        <name>Zn(2+)</name>
        <dbReference type="ChEBI" id="CHEBI:29105"/>
    </cofactor>
</comment>
<accession>A0A1I7DB32</accession>
<keyword evidence="5" id="KW-0645">Protease</keyword>
<dbReference type="PROSITE" id="PS52035">
    <property type="entry name" value="PEPTIDASE_M14"/>
    <property type="match status" value="1"/>
</dbReference>
<dbReference type="PANTHER" id="PTHR11705">
    <property type="entry name" value="PROTEASE FAMILY M14 CARBOXYPEPTIDASE A,B"/>
    <property type="match status" value="1"/>
</dbReference>
<protein>
    <submittedName>
        <fullName evidence="5">Zinc carboxypeptidase</fullName>
    </submittedName>
</protein>
<evidence type="ECO:0000256" key="1">
    <source>
        <dbReference type="ARBA" id="ARBA00001947"/>
    </source>
</evidence>
<dbReference type="GO" id="GO:0008270">
    <property type="term" value="F:zinc ion binding"/>
    <property type="evidence" value="ECO:0007669"/>
    <property type="project" value="InterPro"/>
</dbReference>
<feature type="active site" description="Proton donor/acceptor" evidence="3">
    <location>
        <position position="341"/>
    </location>
</feature>
<evidence type="ECO:0000259" key="4">
    <source>
        <dbReference type="PROSITE" id="PS52035"/>
    </source>
</evidence>
<dbReference type="Gene3D" id="3.40.630.10">
    <property type="entry name" value="Zn peptidases"/>
    <property type="match status" value="1"/>
</dbReference>
<evidence type="ECO:0000313" key="5">
    <source>
        <dbReference type="EMBL" id="SFU08824.1"/>
    </source>
</evidence>
<gene>
    <name evidence="5" type="ORF">SAMN04489724_3845</name>
</gene>
<sequence length="626" mass="70902">MINSQFNKKSLLTQKGLAIFRAINPQAMKSVLSLFLFTLLLSSATETFAQDIMPPLLPWDGKSKELLVEKSNKWITPFELSDGLESPTYVETMDWIENLVASSEFLEIVTAGISEQGRPIKLVIASKDKDFNSAKLSTSKKPLIFFQAGIHAGEIDGKDAGMMLLRDISQGNKIRLLDNANLLFIPILNVDGHERRSEYGRVNQRGPKEMGWRTNALNLNLNRDYTKLETAGIQAVIEVINSYDPDLYIDIHVTDGADYQYDITYGYVATGGYSPEISSWLSTDFQPEVDQALKENGHIPGPLLFAANGNDFTEGNVAFSFSPRFSHTYGDIRHMASILIENHSLKPFEQRVLGTYVFLEQAIKSLGSHFEALQQAVAADSNQPKESIPVKFKFRETPADSMEFLGIASSKIKSEITGAEYVKWEGKPVNQSVPSIFMDVPELSVSVPKAYWIPVEWTEVINKLKQHGIQFETIKEAREVKVELSTVTSFSMGNQPYEGLMRVQRFELDKMYRTQTFNPGSVRVPTDQPLGELAVILLEPESVDSFFQWGYFNSIFSQTEYMETYIMEPLIAKMLSEDANLKKRFEAEKTANPDFAKSPRAIYSWFYKQTPYFDQNWKVIPVGREW</sequence>
<dbReference type="EMBL" id="FPBF01000006">
    <property type="protein sequence ID" value="SFU08824.1"/>
    <property type="molecule type" value="Genomic_DNA"/>
</dbReference>
<keyword evidence="5" id="KW-0121">Carboxypeptidase</keyword>
<dbReference type="AlphaFoldDB" id="A0A1I7DB32"/>
<dbReference type="SMART" id="SM00631">
    <property type="entry name" value="Zn_pept"/>
    <property type="match status" value="1"/>
</dbReference>
<dbReference type="GO" id="GO:0005615">
    <property type="term" value="C:extracellular space"/>
    <property type="evidence" value="ECO:0007669"/>
    <property type="project" value="TreeGrafter"/>
</dbReference>
<evidence type="ECO:0000256" key="3">
    <source>
        <dbReference type="PROSITE-ProRule" id="PRU01379"/>
    </source>
</evidence>
<evidence type="ECO:0000256" key="2">
    <source>
        <dbReference type="ARBA" id="ARBA00005988"/>
    </source>
</evidence>
<evidence type="ECO:0000313" key="6">
    <source>
        <dbReference type="Proteomes" id="UP000199673"/>
    </source>
</evidence>
<dbReference type="Proteomes" id="UP000199673">
    <property type="component" value="Unassembled WGS sequence"/>
</dbReference>
<dbReference type="SUPFAM" id="SSF53187">
    <property type="entry name" value="Zn-dependent exopeptidases"/>
    <property type="match status" value="1"/>
</dbReference>